<reference evidence="2" key="1">
    <citation type="journal article" date="2020" name="G3 (Bethesda)">
        <title>High-Quality Assemblies for Three Invasive Social Wasps from the &lt;i&gt;Vespula&lt;/i&gt; Genus.</title>
        <authorList>
            <person name="Harrop T.W.R."/>
            <person name="Guhlin J."/>
            <person name="McLaughlin G.M."/>
            <person name="Permina E."/>
            <person name="Stockwell P."/>
            <person name="Gilligan J."/>
            <person name="Le Lec M.F."/>
            <person name="Gruber M.A.M."/>
            <person name="Quinn O."/>
            <person name="Lovegrove M."/>
            <person name="Duncan E.J."/>
            <person name="Remnant E.J."/>
            <person name="Van Eeckhoven J."/>
            <person name="Graham B."/>
            <person name="Knapp R.A."/>
            <person name="Langford K.W."/>
            <person name="Kronenberg Z."/>
            <person name="Press M.O."/>
            <person name="Eacker S.M."/>
            <person name="Wilson-Rankin E.E."/>
            <person name="Purcell J."/>
            <person name="Lester P.J."/>
            <person name="Dearden P.K."/>
        </authorList>
    </citation>
    <scope>NUCLEOTIDE SEQUENCE</scope>
    <source>
        <strain evidence="2">Volc-1</strain>
    </source>
</reference>
<feature type="region of interest" description="Disordered" evidence="1">
    <location>
        <begin position="69"/>
        <end position="91"/>
    </location>
</feature>
<feature type="compositionally biased region" description="Basic residues" evidence="1">
    <location>
        <begin position="76"/>
        <end position="86"/>
    </location>
</feature>
<gene>
    <name evidence="2" type="ORF">H0235_004100</name>
</gene>
<keyword evidence="3" id="KW-1185">Reference proteome</keyword>
<evidence type="ECO:0000256" key="1">
    <source>
        <dbReference type="SAM" id="MobiDB-lite"/>
    </source>
</evidence>
<comment type="caution">
    <text evidence="2">The sequence shown here is derived from an EMBL/GenBank/DDBJ whole genome shotgun (WGS) entry which is preliminary data.</text>
</comment>
<dbReference type="AlphaFoldDB" id="A0A834UFA9"/>
<evidence type="ECO:0000313" key="2">
    <source>
        <dbReference type="EMBL" id="KAF7435909.1"/>
    </source>
</evidence>
<evidence type="ECO:0000313" key="3">
    <source>
        <dbReference type="Proteomes" id="UP000600918"/>
    </source>
</evidence>
<sequence>MTLTRVAGLTSQYMFIWESSRLFREGGGDNSYASHMPSYGTGSHNTMALEIMDAVLNKYKSMQAGAMGEMKIKEKEKRKKGGKKKENKSYGRCPKQCLPAAGC</sequence>
<name>A0A834UFA9_VESPE</name>
<dbReference type="Proteomes" id="UP000600918">
    <property type="component" value="Unassembled WGS sequence"/>
</dbReference>
<organism evidence="2 3">
    <name type="scientific">Vespula pensylvanica</name>
    <name type="common">Western yellow jacket</name>
    <name type="synonym">Wasp</name>
    <dbReference type="NCBI Taxonomy" id="30213"/>
    <lineage>
        <taxon>Eukaryota</taxon>
        <taxon>Metazoa</taxon>
        <taxon>Ecdysozoa</taxon>
        <taxon>Arthropoda</taxon>
        <taxon>Hexapoda</taxon>
        <taxon>Insecta</taxon>
        <taxon>Pterygota</taxon>
        <taxon>Neoptera</taxon>
        <taxon>Endopterygota</taxon>
        <taxon>Hymenoptera</taxon>
        <taxon>Apocrita</taxon>
        <taxon>Aculeata</taxon>
        <taxon>Vespoidea</taxon>
        <taxon>Vespidae</taxon>
        <taxon>Vespinae</taxon>
        <taxon>Vespula</taxon>
    </lineage>
</organism>
<dbReference type="EMBL" id="JACSDY010000002">
    <property type="protein sequence ID" value="KAF7435909.1"/>
    <property type="molecule type" value="Genomic_DNA"/>
</dbReference>
<protein>
    <submittedName>
        <fullName evidence="2">Uncharacterized protein</fullName>
    </submittedName>
</protein>
<accession>A0A834UFA9</accession>
<proteinExistence type="predicted"/>